<proteinExistence type="predicted"/>
<dbReference type="Proteomes" id="UP000321026">
    <property type="component" value="Unassembled WGS sequence"/>
</dbReference>
<comment type="caution">
    <text evidence="1">The sequence shown here is derived from an EMBL/GenBank/DDBJ whole genome shotgun (WGS) entry which is preliminary data.</text>
</comment>
<name>A0A5C7J5Z8_9BACT</name>
<sequence length="103" mass="11356">MQEDELVISVLNEINRLVQKLKSGGKAVDSTVTTTTKLVENTVVHETVLTITGDLKHTIIDKRTPEEVKQAAIEEKSKVQAMLNQQMAKADEIISVVDVAKTK</sequence>
<dbReference type="AlphaFoldDB" id="A0A5C7J5Z8"/>
<protein>
    <submittedName>
        <fullName evidence="1">Uncharacterized protein</fullName>
    </submittedName>
</protein>
<gene>
    <name evidence="1" type="ORF">E6Q11_04050</name>
</gene>
<dbReference type="EMBL" id="SSDS01000064">
    <property type="protein sequence ID" value="TXG76778.1"/>
    <property type="molecule type" value="Genomic_DNA"/>
</dbReference>
<organism evidence="1 2">
    <name type="scientific">Candidatus Dojkabacteria bacterium</name>
    <dbReference type="NCBI Taxonomy" id="2099670"/>
    <lineage>
        <taxon>Bacteria</taxon>
        <taxon>Candidatus Dojkabacteria</taxon>
    </lineage>
</organism>
<reference evidence="1 2" key="1">
    <citation type="submission" date="2018-09" db="EMBL/GenBank/DDBJ databases">
        <title>Metagenome Assembled Genomes from an Advanced Water Purification Facility.</title>
        <authorList>
            <person name="Stamps B.W."/>
            <person name="Spear J.R."/>
        </authorList>
    </citation>
    <scope>NUCLEOTIDE SEQUENCE [LARGE SCALE GENOMIC DNA]</scope>
    <source>
        <strain evidence="1">Bin_63_2</strain>
    </source>
</reference>
<accession>A0A5C7J5Z8</accession>
<evidence type="ECO:0000313" key="2">
    <source>
        <dbReference type="Proteomes" id="UP000321026"/>
    </source>
</evidence>
<evidence type="ECO:0000313" key="1">
    <source>
        <dbReference type="EMBL" id="TXG76778.1"/>
    </source>
</evidence>